<protein>
    <submittedName>
        <fullName evidence="1">Uncharacterized protein</fullName>
    </submittedName>
</protein>
<proteinExistence type="predicted"/>
<accession>A0A075GXV1</accession>
<dbReference type="AlphaFoldDB" id="A0A075GXV1"/>
<reference evidence="1" key="1">
    <citation type="journal article" date="2014" name="Genome Biol. Evol.">
        <title>Pangenome evidence for extensive interdomain horizontal transfer affecting lineage core and shell genes in uncultured planktonic thaumarchaeota and euryarchaeota.</title>
        <authorList>
            <person name="Deschamps P."/>
            <person name="Zivanovic Y."/>
            <person name="Moreira D."/>
            <person name="Rodriguez-Valera F."/>
            <person name="Lopez-Garcia P."/>
        </authorList>
    </citation>
    <scope>NUCLEOTIDE SEQUENCE</scope>
</reference>
<dbReference type="EMBL" id="KF900839">
    <property type="protein sequence ID" value="AIF08711.1"/>
    <property type="molecule type" value="Genomic_DNA"/>
</dbReference>
<name>A0A075GXV1_9EURY</name>
<sequence>MSINTSAMADCSTYSTSDGQTYIPLVISMNALRKVLDGERTVTTVSQFIEN</sequence>
<evidence type="ECO:0000313" key="1">
    <source>
        <dbReference type="EMBL" id="AIF08711.1"/>
    </source>
</evidence>
<organism evidence="1">
    <name type="scientific">uncultured marine group II/III euryarchaeote KM3_31_G10</name>
    <dbReference type="NCBI Taxonomy" id="1456433"/>
    <lineage>
        <taxon>Archaea</taxon>
        <taxon>Methanobacteriati</taxon>
        <taxon>Methanobacteriota</taxon>
        <taxon>environmental samples</taxon>
    </lineage>
</organism>